<evidence type="ECO:0000313" key="2">
    <source>
        <dbReference type="EMBL" id="GBN05942.1"/>
    </source>
</evidence>
<dbReference type="Proteomes" id="UP000499080">
    <property type="component" value="Unassembled WGS sequence"/>
</dbReference>
<name>A0A4Y2KUP9_ARAVE</name>
<evidence type="ECO:0000313" key="3">
    <source>
        <dbReference type="Proteomes" id="UP000499080"/>
    </source>
</evidence>
<organism evidence="2 3">
    <name type="scientific">Araneus ventricosus</name>
    <name type="common">Orbweaver spider</name>
    <name type="synonym">Epeira ventricosa</name>
    <dbReference type="NCBI Taxonomy" id="182803"/>
    <lineage>
        <taxon>Eukaryota</taxon>
        <taxon>Metazoa</taxon>
        <taxon>Ecdysozoa</taxon>
        <taxon>Arthropoda</taxon>
        <taxon>Chelicerata</taxon>
        <taxon>Arachnida</taxon>
        <taxon>Araneae</taxon>
        <taxon>Araneomorphae</taxon>
        <taxon>Entelegynae</taxon>
        <taxon>Araneoidea</taxon>
        <taxon>Araneidae</taxon>
        <taxon>Araneus</taxon>
    </lineage>
</organism>
<dbReference type="EMBL" id="BGPR01005016">
    <property type="protein sequence ID" value="GBN05942.1"/>
    <property type="molecule type" value="Genomic_DNA"/>
</dbReference>
<accession>A0A4Y2KUP9</accession>
<protein>
    <submittedName>
        <fullName evidence="2">Uncharacterized protein</fullName>
    </submittedName>
</protein>
<feature type="region of interest" description="Disordered" evidence="1">
    <location>
        <begin position="45"/>
        <end position="81"/>
    </location>
</feature>
<keyword evidence="3" id="KW-1185">Reference proteome</keyword>
<proteinExistence type="predicted"/>
<evidence type="ECO:0000256" key="1">
    <source>
        <dbReference type="SAM" id="MobiDB-lite"/>
    </source>
</evidence>
<dbReference type="AlphaFoldDB" id="A0A4Y2KUP9"/>
<reference evidence="2 3" key="1">
    <citation type="journal article" date="2019" name="Sci. Rep.">
        <title>Orb-weaving spider Araneus ventricosus genome elucidates the spidroin gene catalogue.</title>
        <authorList>
            <person name="Kono N."/>
            <person name="Nakamura H."/>
            <person name="Ohtoshi R."/>
            <person name="Moran D.A.P."/>
            <person name="Shinohara A."/>
            <person name="Yoshida Y."/>
            <person name="Fujiwara M."/>
            <person name="Mori M."/>
            <person name="Tomita M."/>
            <person name="Arakawa K."/>
        </authorList>
    </citation>
    <scope>NUCLEOTIDE SEQUENCE [LARGE SCALE GENOMIC DNA]</scope>
</reference>
<gene>
    <name evidence="2" type="ORF">AVEN_24523_1</name>
</gene>
<comment type="caution">
    <text evidence="2">The sequence shown here is derived from an EMBL/GenBank/DDBJ whole genome shotgun (WGS) entry which is preliminary data.</text>
</comment>
<sequence>MVSYILPASDALLAGAERWTLKSRQNENCRWKEIETIPDALEISSPEKLPFIAQQKDESTKLPSPVAPNDSDQDSSEDVASSIKIVPHVVTRAGQRVKIDNRLDL</sequence>